<dbReference type="InterPro" id="IPR013098">
    <property type="entry name" value="Ig_I-set"/>
</dbReference>
<evidence type="ECO:0000259" key="5">
    <source>
        <dbReference type="PROSITE" id="PS50853"/>
    </source>
</evidence>
<dbReference type="AlphaFoldDB" id="A0A9D4M2L8"/>
<sequence>IDFGPYGAEESVKTETNFFVTCKLNSSMPSANMATYKWFKVDNTEVTSRDSITRVYVVDRSPGLELNLEPVQDEDAGRYRCVASVGGQTYERQLFLTVRATITFNDCLTEQFGVVGHRSEIMCSASGGEGTLSTEWRKEGVVGTLVTNNEYAIETKKLVVLQTTAASAGTYTYYASASTEKKSQRITLKALTIPAIVQPLLSKKAVVGNTAEMFCMARGNPSPRIDWFKVDENGNQVRMQTDNRITIEERNVDGDTQGIMMIKNVQKEDESYYACKAYNKATEILGSATIPETKSNLDVQTIPTIGEFQDTTNGQYQGREGASVTMKCEARGDPRPVVVWTKVGSNHQYTEGQNSETVSVTKEDIADPNNPGVRLSLGLKGLEASAFGNYTCTARNEAGEVSKNVKLEVLFSPNFDGQDTDYGRVFYTWKGNTDGNFGKVVCVANGNPQPVFNWYKDGTEIVQGTSGYGLSEEKSTDPRYPYRHISKLSVSYNGANDNIFGTYTCRATNNIKPNNQTLQLKRAEVPGMPVVTIQEEKPTVLTFWLMEPNVEGPEVTQFKVTYKLTGGPSEPVELIIPKEFRDYIDVNKKYTVAIINQLEPNKDYTFNFYAENNVGIGVSKEMKKRTPPITTPSAAVIKTNINSADSTRIRVIWDPPNDGGAVILHYKVTWKQVAVRPSNQTLDSQGYVLDYQLTDDTFVEDIKDSEFNINGLIPGSYYQVQVYAKNSLGYGMPGISIIKTREAEDMVAASTGVTVSTGIIICIVVGIFLVLLIIVDVICCVKNRCGIIMCIREKVGGHSSEDGYSAAKTDDVENLAKRDELMEEVKAAEEENLENAEDEKKEPLLPDEQQVDTVDESEPAHEVKELEPEDKTEQLEAPASEKPPAETDTQSPTQEEASSTPGETPESRPSEGD</sequence>
<evidence type="ECO:0000313" key="7">
    <source>
        <dbReference type="Proteomes" id="UP000828390"/>
    </source>
</evidence>
<name>A0A9D4M2L8_DREPO</name>
<reference evidence="6" key="1">
    <citation type="journal article" date="2019" name="bioRxiv">
        <title>The Genome of the Zebra Mussel, Dreissena polymorpha: A Resource for Invasive Species Research.</title>
        <authorList>
            <person name="McCartney M.A."/>
            <person name="Auch B."/>
            <person name="Kono T."/>
            <person name="Mallez S."/>
            <person name="Zhang Y."/>
            <person name="Obille A."/>
            <person name="Becker A."/>
            <person name="Abrahante J.E."/>
            <person name="Garbe J."/>
            <person name="Badalamenti J.P."/>
            <person name="Herman A."/>
            <person name="Mangelson H."/>
            <person name="Liachko I."/>
            <person name="Sullivan S."/>
            <person name="Sone E.D."/>
            <person name="Koren S."/>
            <person name="Silverstein K.A.T."/>
            <person name="Beckman K.B."/>
            <person name="Gohl D.M."/>
        </authorList>
    </citation>
    <scope>NUCLEOTIDE SEQUENCE</scope>
    <source>
        <strain evidence="6">Duluth1</strain>
        <tissue evidence="6">Whole animal</tissue>
    </source>
</reference>
<dbReference type="Pfam" id="PF13927">
    <property type="entry name" value="Ig_3"/>
    <property type="match status" value="1"/>
</dbReference>
<comment type="caution">
    <text evidence="6">The sequence shown here is derived from an EMBL/GenBank/DDBJ whole genome shotgun (WGS) entry which is preliminary data.</text>
</comment>
<dbReference type="InterPro" id="IPR036116">
    <property type="entry name" value="FN3_sf"/>
</dbReference>
<feature type="region of interest" description="Disordered" evidence="2">
    <location>
        <begin position="829"/>
        <end position="913"/>
    </location>
</feature>
<dbReference type="SMART" id="SM00409">
    <property type="entry name" value="IG"/>
    <property type="match status" value="5"/>
</dbReference>
<dbReference type="PROSITE" id="PS50853">
    <property type="entry name" value="FN3"/>
    <property type="match status" value="2"/>
</dbReference>
<evidence type="ECO:0000256" key="2">
    <source>
        <dbReference type="SAM" id="MobiDB-lite"/>
    </source>
</evidence>
<organism evidence="6 7">
    <name type="scientific">Dreissena polymorpha</name>
    <name type="common">Zebra mussel</name>
    <name type="synonym">Mytilus polymorpha</name>
    <dbReference type="NCBI Taxonomy" id="45954"/>
    <lineage>
        <taxon>Eukaryota</taxon>
        <taxon>Metazoa</taxon>
        <taxon>Spiralia</taxon>
        <taxon>Lophotrochozoa</taxon>
        <taxon>Mollusca</taxon>
        <taxon>Bivalvia</taxon>
        <taxon>Autobranchia</taxon>
        <taxon>Heteroconchia</taxon>
        <taxon>Euheterodonta</taxon>
        <taxon>Imparidentia</taxon>
        <taxon>Neoheterodontei</taxon>
        <taxon>Myida</taxon>
        <taxon>Dreissenoidea</taxon>
        <taxon>Dreissenidae</taxon>
        <taxon>Dreissena</taxon>
    </lineage>
</organism>
<dbReference type="SMART" id="SM00060">
    <property type="entry name" value="FN3"/>
    <property type="match status" value="2"/>
</dbReference>
<keyword evidence="3" id="KW-0812">Transmembrane</keyword>
<dbReference type="SUPFAM" id="SSF49265">
    <property type="entry name" value="Fibronectin type III"/>
    <property type="match status" value="1"/>
</dbReference>
<dbReference type="InterPro" id="IPR007110">
    <property type="entry name" value="Ig-like_dom"/>
</dbReference>
<dbReference type="SMART" id="SM00408">
    <property type="entry name" value="IGc2"/>
    <property type="match status" value="4"/>
</dbReference>
<proteinExistence type="predicted"/>
<gene>
    <name evidence="6" type="ORF">DPMN_031592</name>
</gene>
<feature type="domain" description="Ig-like" evidence="4">
    <location>
        <begin position="194"/>
        <end position="291"/>
    </location>
</feature>
<dbReference type="EMBL" id="JAIWYP010000002">
    <property type="protein sequence ID" value="KAH3868446.1"/>
    <property type="molecule type" value="Genomic_DNA"/>
</dbReference>
<feature type="domain" description="Ig-like" evidence="4">
    <location>
        <begin position="5"/>
        <end position="97"/>
    </location>
</feature>
<feature type="domain" description="Ig-like" evidence="4">
    <location>
        <begin position="413"/>
        <end position="521"/>
    </location>
</feature>
<dbReference type="InterPro" id="IPR050964">
    <property type="entry name" value="Striated_Muscle_Regulatory"/>
</dbReference>
<evidence type="ECO:0000259" key="4">
    <source>
        <dbReference type="PROSITE" id="PS50835"/>
    </source>
</evidence>
<dbReference type="CDD" id="cd00063">
    <property type="entry name" value="FN3"/>
    <property type="match status" value="2"/>
</dbReference>
<dbReference type="InterPro" id="IPR003598">
    <property type="entry name" value="Ig_sub2"/>
</dbReference>
<feature type="domain" description="Ig-like" evidence="4">
    <location>
        <begin position="303"/>
        <end position="408"/>
    </location>
</feature>
<evidence type="ECO:0000313" key="6">
    <source>
        <dbReference type="EMBL" id="KAH3868446.1"/>
    </source>
</evidence>
<dbReference type="Pfam" id="PF00047">
    <property type="entry name" value="ig"/>
    <property type="match status" value="1"/>
</dbReference>
<reference evidence="6" key="2">
    <citation type="submission" date="2020-11" db="EMBL/GenBank/DDBJ databases">
        <authorList>
            <person name="McCartney M.A."/>
            <person name="Auch B."/>
            <person name="Kono T."/>
            <person name="Mallez S."/>
            <person name="Becker A."/>
            <person name="Gohl D.M."/>
            <person name="Silverstein K.A.T."/>
            <person name="Koren S."/>
            <person name="Bechman K.B."/>
            <person name="Herman A."/>
            <person name="Abrahante J.E."/>
            <person name="Garbe J."/>
        </authorList>
    </citation>
    <scope>NUCLEOTIDE SEQUENCE</scope>
    <source>
        <strain evidence="6">Duluth1</strain>
        <tissue evidence="6">Whole animal</tissue>
    </source>
</reference>
<dbReference type="CDD" id="cd00096">
    <property type="entry name" value="Ig"/>
    <property type="match status" value="2"/>
</dbReference>
<dbReference type="SUPFAM" id="SSF48726">
    <property type="entry name" value="Immunoglobulin"/>
    <property type="match status" value="5"/>
</dbReference>
<keyword evidence="1" id="KW-0677">Repeat</keyword>
<dbReference type="Gene3D" id="2.60.40.10">
    <property type="entry name" value="Immunoglobulins"/>
    <property type="match status" value="7"/>
</dbReference>
<feature type="non-terminal residue" evidence="6">
    <location>
        <position position="913"/>
    </location>
</feature>
<dbReference type="InterPro" id="IPR013151">
    <property type="entry name" value="Immunoglobulin_dom"/>
</dbReference>
<dbReference type="Pfam" id="PF07679">
    <property type="entry name" value="I-set"/>
    <property type="match status" value="2"/>
</dbReference>
<dbReference type="Proteomes" id="UP000828390">
    <property type="component" value="Unassembled WGS sequence"/>
</dbReference>
<feature type="transmembrane region" description="Helical" evidence="3">
    <location>
        <begin position="758"/>
        <end position="779"/>
    </location>
</feature>
<protein>
    <submittedName>
        <fullName evidence="6">Uncharacterized protein</fullName>
    </submittedName>
</protein>
<dbReference type="PROSITE" id="PS50835">
    <property type="entry name" value="IG_LIKE"/>
    <property type="match status" value="5"/>
</dbReference>
<evidence type="ECO:0000256" key="3">
    <source>
        <dbReference type="SAM" id="Phobius"/>
    </source>
</evidence>
<evidence type="ECO:0000256" key="1">
    <source>
        <dbReference type="ARBA" id="ARBA00022737"/>
    </source>
</evidence>
<feature type="domain" description="Fibronectin type-III" evidence="5">
    <location>
        <begin position="632"/>
        <end position="745"/>
    </location>
</feature>
<feature type="domain" description="Fibronectin type-III" evidence="5">
    <location>
        <begin position="525"/>
        <end position="630"/>
    </location>
</feature>
<feature type="domain" description="Ig-like" evidence="4">
    <location>
        <begin position="116"/>
        <end position="187"/>
    </location>
</feature>
<feature type="compositionally biased region" description="Basic and acidic residues" evidence="2">
    <location>
        <begin position="858"/>
        <end position="874"/>
    </location>
</feature>
<accession>A0A9D4M2L8</accession>
<keyword evidence="3" id="KW-1133">Transmembrane helix</keyword>
<dbReference type="InterPro" id="IPR036179">
    <property type="entry name" value="Ig-like_dom_sf"/>
</dbReference>
<dbReference type="PANTHER" id="PTHR13817">
    <property type="entry name" value="TITIN"/>
    <property type="match status" value="1"/>
</dbReference>
<dbReference type="PANTHER" id="PTHR13817:SF73">
    <property type="entry name" value="FIBRONECTIN TYPE-III DOMAIN-CONTAINING PROTEIN"/>
    <property type="match status" value="1"/>
</dbReference>
<feature type="compositionally biased region" description="Polar residues" evidence="2">
    <location>
        <begin position="887"/>
        <end position="902"/>
    </location>
</feature>
<keyword evidence="3" id="KW-0472">Membrane</keyword>
<keyword evidence="7" id="KW-1185">Reference proteome</keyword>
<dbReference type="InterPro" id="IPR013783">
    <property type="entry name" value="Ig-like_fold"/>
</dbReference>
<dbReference type="Pfam" id="PF00041">
    <property type="entry name" value="fn3"/>
    <property type="match status" value="1"/>
</dbReference>
<dbReference type="InterPro" id="IPR003961">
    <property type="entry name" value="FN3_dom"/>
</dbReference>
<dbReference type="InterPro" id="IPR003599">
    <property type="entry name" value="Ig_sub"/>
</dbReference>